<proteinExistence type="inferred from homology"/>
<keyword evidence="2" id="KW-0645">Protease</keyword>
<name>A0A1W2FNY3_KIBAR</name>
<evidence type="ECO:0000313" key="8">
    <source>
        <dbReference type="Proteomes" id="UP000192674"/>
    </source>
</evidence>
<protein>
    <submittedName>
        <fullName evidence="7">NlpC/P60 family protein</fullName>
    </submittedName>
</protein>
<dbReference type="GO" id="GO:0008234">
    <property type="term" value="F:cysteine-type peptidase activity"/>
    <property type="evidence" value="ECO:0007669"/>
    <property type="project" value="UniProtKB-KW"/>
</dbReference>
<dbReference type="PANTHER" id="PTHR34385">
    <property type="entry name" value="D-ALANYL-D-ALANINE CARBOXYPEPTIDASE"/>
    <property type="match status" value="1"/>
</dbReference>
<dbReference type="InterPro" id="IPR052179">
    <property type="entry name" value="DD-CPase-like"/>
</dbReference>
<keyword evidence="8" id="KW-1185">Reference proteome</keyword>
<dbReference type="InterPro" id="IPR000064">
    <property type="entry name" value="NLP_P60_dom"/>
</dbReference>
<dbReference type="InterPro" id="IPR009045">
    <property type="entry name" value="Zn_M74/Hedgehog-like"/>
</dbReference>
<gene>
    <name evidence="7" type="ORF">SAMN05661093_07882</name>
</gene>
<comment type="similarity">
    <text evidence="1">Belongs to the peptidase C40 family.</text>
</comment>
<dbReference type="InterPro" id="IPR038765">
    <property type="entry name" value="Papain-like_cys_pep_sf"/>
</dbReference>
<evidence type="ECO:0000259" key="5">
    <source>
        <dbReference type="Pfam" id="PF00877"/>
    </source>
</evidence>
<dbReference type="GO" id="GO:0006508">
    <property type="term" value="P:proteolysis"/>
    <property type="evidence" value="ECO:0007669"/>
    <property type="project" value="UniProtKB-KW"/>
</dbReference>
<evidence type="ECO:0000256" key="3">
    <source>
        <dbReference type="ARBA" id="ARBA00022801"/>
    </source>
</evidence>
<evidence type="ECO:0000259" key="6">
    <source>
        <dbReference type="Pfam" id="PF02557"/>
    </source>
</evidence>
<dbReference type="SUPFAM" id="SSF55166">
    <property type="entry name" value="Hedgehog/DD-peptidase"/>
    <property type="match status" value="1"/>
</dbReference>
<keyword evidence="3" id="KW-0378">Hydrolase</keyword>
<feature type="domain" description="NlpC/P60" evidence="5">
    <location>
        <begin position="276"/>
        <end position="351"/>
    </location>
</feature>
<dbReference type="CDD" id="cd14814">
    <property type="entry name" value="Peptidase_M15"/>
    <property type="match status" value="1"/>
</dbReference>
<evidence type="ECO:0000256" key="2">
    <source>
        <dbReference type="ARBA" id="ARBA00022670"/>
    </source>
</evidence>
<dbReference type="Pfam" id="PF00877">
    <property type="entry name" value="NLPC_P60"/>
    <property type="match status" value="1"/>
</dbReference>
<dbReference type="Pfam" id="PF02557">
    <property type="entry name" value="VanY"/>
    <property type="match status" value="1"/>
</dbReference>
<dbReference type="PANTHER" id="PTHR34385:SF1">
    <property type="entry name" value="PEPTIDOGLYCAN L-ALANYL-D-GLUTAMATE ENDOPEPTIDASE CWLK"/>
    <property type="match status" value="1"/>
</dbReference>
<feature type="domain" description="D-alanyl-D-alanine carboxypeptidase-like core" evidence="6">
    <location>
        <begin position="423"/>
        <end position="531"/>
    </location>
</feature>
<organism evidence="7 8">
    <name type="scientific">Kibdelosporangium aridum</name>
    <dbReference type="NCBI Taxonomy" id="2030"/>
    <lineage>
        <taxon>Bacteria</taxon>
        <taxon>Bacillati</taxon>
        <taxon>Actinomycetota</taxon>
        <taxon>Actinomycetes</taxon>
        <taxon>Pseudonocardiales</taxon>
        <taxon>Pseudonocardiaceae</taxon>
        <taxon>Kibdelosporangium</taxon>
    </lineage>
</organism>
<dbReference type="Gene3D" id="3.90.1720.10">
    <property type="entry name" value="endopeptidase domain like (from Nostoc punctiforme)"/>
    <property type="match status" value="1"/>
</dbReference>
<dbReference type="SUPFAM" id="SSF54001">
    <property type="entry name" value="Cysteine proteinases"/>
    <property type="match status" value="1"/>
</dbReference>
<reference evidence="7 8" key="1">
    <citation type="submission" date="2017-04" db="EMBL/GenBank/DDBJ databases">
        <authorList>
            <person name="Afonso C.L."/>
            <person name="Miller P.J."/>
            <person name="Scott M.A."/>
            <person name="Spackman E."/>
            <person name="Goraichik I."/>
            <person name="Dimitrov K.M."/>
            <person name="Suarez D.L."/>
            <person name="Swayne D.E."/>
        </authorList>
    </citation>
    <scope>NUCLEOTIDE SEQUENCE [LARGE SCALE GENOMIC DNA]</scope>
    <source>
        <strain evidence="7 8">DSM 43828</strain>
    </source>
</reference>
<accession>A0A1W2FNY3</accession>
<evidence type="ECO:0000313" key="7">
    <source>
        <dbReference type="EMBL" id="SMD23308.1"/>
    </source>
</evidence>
<dbReference type="EMBL" id="FWXV01000009">
    <property type="protein sequence ID" value="SMD23308.1"/>
    <property type="molecule type" value="Genomic_DNA"/>
</dbReference>
<dbReference type="Proteomes" id="UP000192674">
    <property type="component" value="Unassembled WGS sequence"/>
</dbReference>
<sequence length="533" mass="56272">MPGVRVGAALLSVIVMLGAQPPEEAGVAPGAAVPDSRPGEAFAYPVVAQLQRTATDVQRELGTLANDIHLAEQAVRESSAALDQARSAREAANAAVRARQADVDRYASAILSSFGRPNQFQVLLLARSPDDFLDGSSLMARVQEAEAEELTGAVQRHQAAVRAEEAASNAAKAAADRKADLDRRNGDATNRAAAITGEFRSKLAQTNSTVVAMQQAQRTRNDQTAANWRAYLDKLAASGIRPGPAPTEATLQSGERLVVWPEATIRAVTTAVGALGKPYAPQGDGPDAYSCDGLTRAAYGLKGSAAEQMAVLQPVNDPQPGDLVFIGPERYGVQNVGVVLDPRTMISADARLVGVVVTDIPTAVLGYARPSLPLRPAQPVPQRTDSGLVWRCGGVDLPSGGWSGYPNGLIPASALCPIGIGDHRLRCDAAFSFQGLAAAFGSAFGRPMCVTDSYRTFEEQVRLYGVKPALAAVPGTSNHGWGLALDLCGGAQSFGTAEYAWMRANAGRFGWQNPSWALPGRGREEPWHWEYGI</sequence>
<evidence type="ECO:0000256" key="4">
    <source>
        <dbReference type="ARBA" id="ARBA00022807"/>
    </source>
</evidence>
<dbReference type="AlphaFoldDB" id="A0A1W2FNY3"/>
<dbReference type="Gene3D" id="3.30.1380.10">
    <property type="match status" value="1"/>
</dbReference>
<dbReference type="InterPro" id="IPR003709">
    <property type="entry name" value="VanY-like_core_dom"/>
</dbReference>
<evidence type="ECO:0000256" key="1">
    <source>
        <dbReference type="ARBA" id="ARBA00007074"/>
    </source>
</evidence>
<keyword evidence="4" id="KW-0788">Thiol protease</keyword>